<gene>
    <name evidence="1" type="ORF">NPIL_1691</name>
</gene>
<evidence type="ECO:0000313" key="1">
    <source>
        <dbReference type="EMBL" id="GFU18260.1"/>
    </source>
</evidence>
<evidence type="ECO:0000313" key="2">
    <source>
        <dbReference type="Proteomes" id="UP000887013"/>
    </source>
</evidence>
<comment type="caution">
    <text evidence="1">The sequence shown here is derived from an EMBL/GenBank/DDBJ whole genome shotgun (WGS) entry which is preliminary data.</text>
</comment>
<proteinExistence type="predicted"/>
<reference evidence="1" key="1">
    <citation type="submission" date="2020-08" db="EMBL/GenBank/DDBJ databases">
        <title>Multicomponent nature underlies the extraordinary mechanical properties of spider dragline silk.</title>
        <authorList>
            <person name="Kono N."/>
            <person name="Nakamura H."/>
            <person name="Mori M."/>
            <person name="Yoshida Y."/>
            <person name="Ohtoshi R."/>
            <person name="Malay A.D."/>
            <person name="Moran D.A.P."/>
            <person name="Tomita M."/>
            <person name="Numata K."/>
            <person name="Arakawa K."/>
        </authorList>
    </citation>
    <scope>NUCLEOTIDE SEQUENCE</scope>
</reference>
<keyword evidence="2" id="KW-1185">Reference proteome</keyword>
<accession>A0A8X6QJQ8</accession>
<sequence length="124" mass="14061">MTVHTEENRRYAHADLVHATVVAEESPICLRSRLAVFERCDPLSFVMSNYNSINASALWATALRKHRLSSPDLFSHHTFPCMPGCELTEQVIPARTHACSQGSDHDYQHSVIGQRNLTFRKPEN</sequence>
<dbReference type="AlphaFoldDB" id="A0A8X6QJQ8"/>
<protein>
    <submittedName>
        <fullName evidence="1">Uncharacterized protein</fullName>
    </submittedName>
</protein>
<dbReference type="Proteomes" id="UP000887013">
    <property type="component" value="Unassembled WGS sequence"/>
</dbReference>
<dbReference type="EMBL" id="BMAW01080143">
    <property type="protein sequence ID" value="GFU18260.1"/>
    <property type="molecule type" value="Genomic_DNA"/>
</dbReference>
<organism evidence="1 2">
    <name type="scientific">Nephila pilipes</name>
    <name type="common">Giant wood spider</name>
    <name type="synonym">Nephila maculata</name>
    <dbReference type="NCBI Taxonomy" id="299642"/>
    <lineage>
        <taxon>Eukaryota</taxon>
        <taxon>Metazoa</taxon>
        <taxon>Ecdysozoa</taxon>
        <taxon>Arthropoda</taxon>
        <taxon>Chelicerata</taxon>
        <taxon>Arachnida</taxon>
        <taxon>Araneae</taxon>
        <taxon>Araneomorphae</taxon>
        <taxon>Entelegynae</taxon>
        <taxon>Araneoidea</taxon>
        <taxon>Nephilidae</taxon>
        <taxon>Nephila</taxon>
    </lineage>
</organism>
<name>A0A8X6QJQ8_NEPPI</name>